<evidence type="ECO:0000313" key="4">
    <source>
        <dbReference type="Proteomes" id="UP000075883"/>
    </source>
</evidence>
<protein>
    <submittedName>
        <fullName evidence="3">Uncharacterized protein</fullName>
    </submittedName>
</protein>
<dbReference type="AlphaFoldDB" id="A0A182LWM6"/>
<evidence type="ECO:0000313" key="3">
    <source>
        <dbReference type="EnsemblMetazoa" id="ACUA003720-PA"/>
    </source>
</evidence>
<reference evidence="3" key="2">
    <citation type="submission" date="2020-05" db="UniProtKB">
        <authorList>
            <consortium name="EnsemblMetazoa"/>
        </authorList>
    </citation>
    <scope>IDENTIFICATION</scope>
    <source>
        <strain evidence="3">A-37</strain>
    </source>
</reference>
<feature type="compositionally biased region" description="Polar residues" evidence="2">
    <location>
        <begin position="104"/>
        <end position="126"/>
    </location>
</feature>
<dbReference type="VEuPathDB" id="VectorBase:ACUA003720"/>
<evidence type="ECO:0000256" key="2">
    <source>
        <dbReference type="SAM" id="MobiDB-lite"/>
    </source>
</evidence>
<sequence>MSTNQKLSLVEFQKKLSKYCSSGADCAVQEEDLLSRLEKLIVQRDDCLAQMIKKKEAETACSEDISGLEHQLAELVELLENTEKKCNLLALEQVSIDAEERPARQTTQQDTLQPALIHSSNELNEQ</sequence>
<accession>A0A182LWM6</accession>
<evidence type="ECO:0000256" key="1">
    <source>
        <dbReference type="SAM" id="Coils"/>
    </source>
</evidence>
<proteinExistence type="predicted"/>
<keyword evidence="1" id="KW-0175">Coiled coil</keyword>
<dbReference type="EnsemblMetazoa" id="ACUA003720-RA">
    <property type="protein sequence ID" value="ACUA003720-PA"/>
    <property type="gene ID" value="ACUA003720"/>
</dbReference>
<keyword evidence="4" id="KW-1185">Reference proteome</keyword>
<name>A0A182LWM6_9DIPT</name>
<reference evidence="4" key="1">
    <citation type="submission" date="2013-09" db="EMBL/GenBank/DDBJ databases">
        <title>The Genome Sequence of Anopheles culicifacies species A.</title>
        <authorList>
            <consortium name="The Broad Institute Genomics Platform"/>
            <person name="Neafsey D.E."/>
            <person name="Besansky N."/>
            <person name="Howell P."/>
            <person name="Walton C."/>
            <person name="Young S.K."/>
            <person name="Zeng Q."/>
            <person name="Gargeya S."/>
            <person name="Fitzgerald M."/>
            <person name="Haas B."/>
            <person name="Abouelleil A."/>
            <person name="Allen A.W."/>
            <person name="Alvarado L."/>
            <person name="Arachchi H.M."/>
            <person name="Berlin A.M."/>
            <person name="Chapman S.B."/>
            <person name="Gainer-Dewar J."/>
            <person name="Goldberg J."/>
            <person name="Griggs A."/>
            <person name="Gujja S."/>
            <person name="Hansen M."/>
            <person name="Howarth C."/>
            <person name="Imamovic A."/>
            <person name="Ireland A."/>
            <person name="Larimer J."/>
            <person name="McCowan C."/>
            <person name="Murphy C."/>
            <person name="Pearson M."/>
            <person name="Poon T.W."/>
            <person name="Priest M."/>
            <person name="Roberts A."/>
            <person name="Saif S."/>
            <person name="Shea T."/>
            <person name="Sisk P."/>
            <person name="Sykes S."/>
            <person name="Wortman J."/>
            <person name="Nusbaum C."/>
            <person name="Birren B."/>
        </authorList>
    </citation>
    <scope>NUCLEOTIDE SEQUENCE [LARGE SCALE GENOMIC DNA]</scope>
    <source>
        <strain evidence="4">A-37</strain>
    </source>
</reference>
<feature type="region of interest" description="Disordered" evidence="2">
    <location>
        <begin position="99"/>
        <end position="126"/>
    </location>
</feature>
<organism evidence="3 4">
    <name type="scientific">Anopheles culicifacies</name>
    <dbReference type="NCBI Taxonomy" id="139723"/>
    <lineage>
        <taxon>Eukaryota</taxon>
        <taxon>Metazoa</taxon>
        <taxon>Ecdysozoa</taxon>
        <taxon>Arthropoda</taxon>
        <taxon>Hexapoda</taxon>
        <taxon>Insecta</taxon>
        <taxon>Pterygota</taxon>
        <taxon>Neoptera</taxon>
        <taxon>Endopterygota</taxon>
        <taxon>Diptera</taxon>
        <taxon>Nematocera</taxon>
        <taxon>Culicoidea</taxon>
        <taxon>Culicidae</taxon>
        <taxon>Anophelinae</taxon>
        <taxon>Anopheles</taxon>
        <taxon>culicifacies species complex</taxon>
    </lineage>
</organism>
<dbReference type="Proteomes" id="UP000075883">
    <property type="component" value="Unassembled WGS sequence"/>
</dbReference>
<feature type="coiled-coil region" evidence="1">
    <location>
        <begin position="65"/>
        <end position="92"/>
    </location>
</feature>
<dbReference type="EMBL" id="AXCM01005046">
    <property type="status" value="NOT_ANNOTATED_CDS"/>
    <property type="molecule type" value="Genomic_DNA"/>
</dbReference>